<gene>
    <name evidence="2" type="ORF">TNIN_183461</name>
</gene>
<name>A0A8X6K2B1_9ARAC</name>
<dbReference type="AlphaFoldDB" id="A0A8X6K2B1"/>
<protein>
    <submittedName>
        <fullName evidence="2">Uncharacterized protein</fullName>
    </submittedName>
</protein>
<keyword evidence="3" id="KW-1185">Reference proteome</keyword>
<evidence type="ECO:0000313" key="2">
    <source>
        <dbReference type="EMBL" id="GFS57170.1"/>
    </source>
</evidence>
<evidence type="ECO:0000313" key="3">
    <source>
        <dbReference type="Proteomes" id="UP000886998"/>
    </source>
</evidence>
<dbReference type="Proteomes" id="UP000886998">
    <property type="component" value="Unassembled WGS sequence"/>
</dbReference>
<sequence>MLGGEIYSKSLVLSVMIVIQRPYQLFLTLADNNLFQIVFFQMLTLCVSHVIGIFFQQQRSFAVAVLCPRITSKNSVAVVLGSNLLLRNDGCEKPPICPVVIEIN</sequence>
<keyword evidence="1" id="KW-1133">Transmembrane helix</keyword>
<accession>A0A8X6K2B1</accession>
<keyword evidence="1" id="KW-0812">Transmembrane</keyword>
<reference evidence="2" key="1">
    <citation type="submission" date="2020-08" db="EMBL/GenBank/DDBJ databases">
        <title>Multicomponent nature underlies the extraordinary mechanical properties of spider dragline silk.</title>
        <authorList>
            <person name="Kono N."/>
            <person name="Nakamura H."/>
            <person name="Mori M."/>
            <person name="Yoshida Y."/>
            <person name="Ohtoshi R."/>
            <person name="Malay A.D."/>
            <person name="Moran D.A.P."/>
            <person name="Tomita M."/>
            <person name="Numata K."/>
            <person name="Arakawa K."/>
        </authorList>
    </citation>
    <scope>NUCLEOTIDE SEQUENCE</scope>
</reference>
<comment type="caution">
    <text evidence="2">The sequence shown here is derived from an EMBL/GenBank/DDBJ whole genome shotgun (WGS) entry which is preliminary data.</text>
</comment>
<organism evidence="2 3">
    <name type="scientific">Trichonephila inaurata madagascariensis</name>
    <dbReference type="NCBI Taxonomy" id="2747483"/>
    <lineage>
        <taxon>Eukaryota</taxon>
        <taxon>Metazoa</taxon>
        <taxon>Ecdysozoa</taxon>
        <taxon>Arthropoda</taxon>
        <taxon>Chelicerata</taxon>
        <taxon>Arachnida</taxon>
        <taxon>Araneae</taxon>
        <taxon>Araneomorphae</taxon>
        <taxon>Entelegynae</taxon>
        <taxon>Araneoidea</taxon>
        <taxon>Nephilidae</taxon>
        <taxon>Trichonephila</taxon>
        <taxon>Trichonephila inaurata</taxon>
    </lineage>
</organism>
<dbReference type="EMBL" id="BMAV01027197">
    <property type="protein sequence ID" value="GFS57170.1"/>
    <property type="molecule type" value="Genomic_DNA"/>
</dbReference>
<feature type="transmembrane region" description="Helical" evidence="1">
    <location>
        <begin position="34"/>
        <end position="55"/>
    </location>
</feature>
<evidence type="ECO:0000256" key="1">
    <source>
        <dbReference type="SAM" id="Phobius"/>
    </source>
</evidence>
<proteinExistence type="predicted"/>
<keyword evidence="1" id="KW-0472">Membrane</keyword>